<dbReference type="InterPro" id="IPR036887">
    <property type="entry name" value="HTH_APSES_sf"/>
</dbReference>
<feature type="compositionally biased region" description="Low complexity" evidence="1">
    <location>
        <begin position="7"/>
        <end position="60"/>
    </location>
</feature>
<feature type="region of interest" description="Disordered" evidence="1">
    <location>
        <begin position="788"/>
        <end position="830"/>
    </location>
</feature>
<dbReference type="GeneID" id="87807262"/>
<feature type="region of interest" description="Disordered" evidence="1">
    <location>
        <begin position="1402"/>
        <end position="1543"/>
    </location>
</feature>
<feature type="compositionally biased region" description="Low complexity" evidence="1">
    <location>
        <begin position="1191"/>
        <end position="1252"/>
    </location>
</feature>
<feature type="compositionally biased region" description="Low complexity" evidence="1">
    <location>
        <begin position="1515"/>
        <end position="1524"/>
    </location>
</feature>
<feature type="region of interest" description="Disordered" evidence="1">
    <location>
        <begin position="1191"/>
        <end position="1253"/>
    </location>
</feature>
<accession>A0AAF0Y9U2</accession>
<feature type="compositionally biased region" description="Pro residues" evidence="1">
    <location>
        <begin position="1062"/>
        <end position="1072"/>
    </location>
</feature>
<dbReference type="SUPFAM" id="SSF54616">
    <property type="entry name" value="DNA-binding domain of Mlu1-box binding protein MBP1"/>
    <property type="match status" value="1"/>
</dbReference>
<proteinExistence type="predicted"/>
<feature type="compositionally biased region" description="Low complexity" evidence="1">
    <location>
        <begin position="316"/>
        <end position="330"/>
    </location>
</feature>
<keyword evidence="4" id="KW-1185">Reference proteome</keyword>
<dbReference type="InterPro" id="IPR003163">
    <property type="entry name" value="Tscrpt_reg_HTH_APSES-type"/>
</dbReference>
<feature type="region of interest" description="Disordered" evidence="1">
    <location>
        <begin position="845"/>
        <end position="879"/>
    </location>
</feature>
<feature type="region of interest" description="Disordered" evidence="1">
    <location>
        <begin position="275"/>
        <end position="330"/>
    </location>
</feature>
<feature type="region of interest" description="Disordered" evidence="1">
    <location>
        <begin position="1"/>
        <end position="134"/>
    </location>
</feature>
<dbReference type="GO" id="GO:0003677">
    <property type="term" value="F:DNA binding"/>
    <property type="evidence" value="ECO:0007669"/>
    <property type="project" value="InterPro"/>
</dbReference>
<evidence type="ECO:0000256" key="1">
    <source>
        <dbReference type="SAM" id="MobiDB-lite"/>
    </source>
</evidence>
<sequence length="1543" mass="160621">MARSARHAATTNSTTTTPTTPAATSTHTASAPTGAAPVAAAAGASGTASSSSSTPVAGPSRPVRQSARTSRRHQAAEPTPPPTSAASPASTPGGAADPHSLHSTRGSLSKNHVEPKAHGLRKSINAKERQQCPFPSEYGGRDGCGIVDEDEADEVLMAICGACAVMGNVALSPDELAAVAFEHGWIRPPSVAVSPATMIANAIRMHQSRCQKATPPRTPVLSKYQLAGSIAEAVLQPALHPAAFDGPTRPKGPVWYLSPDVGRSKWRNPFTGLVVPKAPVRKPAQPKPKQAKPAPTKKEDAPKATAASRRKDKSTTPEVSSASSTPAPSALPRIKLRVSASAAEHAAAIEAEDAEAEVAPKTSRASSVSFMPESPSSTPAPFTPKPNATRRRRRDNVFDSSDSESSESEAEHEHTGHRRAPRRVILPPMAVSAGSRFPQIPSRPVHSTFGELFFSPVQAGPLPLPAVQQSPFPCHSLDNTIWGARRSVELEQIAFEASSSSSSDDEMGNTDWGTGSGLLVKAGDEAMSASWVPEEDAKVNAATVAMRELFPYSPENPTARAEPQFNQLDNRPPPSDTSSVTDASSTATATAVFQGKLRSAACPTALPAWSLSSPVSSPSLAGRQLPLYVETSPTQYLSRVTRELDSRSMEMDVDVTVDTVDESWLDESGQLPVYAEDVISDVEIEVGSTLGEVTTPERDRQLQTAEWARETADAASALNIKQEPEDYYPSPAATTSTDMDDSVLIFDGSRESTVSSQSPSSGSSELPDLEEDCTQEFLLGPESLTLDELDDWLPNDKAERTPHRGRGRGRPPRTESTHTRSSGSWGGIGVNNPFVPPIASFASVSTTKATPPPLVRKRSLRSSARRNRSAVRKTESTRNTPVLAAADIMMTEPAAPDTVEVQVDTEPECEEDAIGPDELENARVEAEAREEQHRAKRRAEAEENRRRWNACRKAFADATASSGSASPTLLNSGADSGDATPVSWPELTANWSSSDSIPELATLTTLSPMALQMTAIDPCDTSSLMALDPKSLHSPSMSAELVMLESVLAQVDIAPVVATAPPPATQPAPPQPVAVSPQLPKLAPPPPSAPVAVLPTPTPVAAPVPAPSMPAPAPSLPAIAPAPAPAPTSIAPKQTPPAPPKQAPAQPRQSPVKAPKPIAAAPAPIAPAPPATVPTAGVPVQAKSLPTTPVVNNVPVTTSAPNSAPTTAAPTRTASPVARTSTASPATSVASSGSGAAPTPATRPATPSGGTTKRLLPGIDACVIDNLPCYSHVFEITKGGRCTVLRRLDTDFVNGTALLTALGVPPAQQAEALSAPSPTLASHRTVPLISPQGMHHAPGVPGVWIPLIEARDLARKFNLQETRLLANILREDLFQLFKELAGISLRHTSSTESFGMPFVTQPHPRPGARPAQPGANVPAHMRQAPAPGPSKGPLVRAAPAAVPDGAPQPKRRKSSVVGGATGPQVVRAAAAAAGPPPPRPPAVAPSPALQARPPLAAAPTPVKALAPAPVPAKAPPTQAVSAAPVIPPVPAQPRRTRASVGAK</sequence>
<dbReference type="PROSITE" id="PS51299">
    <property type="entry name" value="HTH_APSES"/>
    <property type="match status" value="1"/>
</dbReference>
<evidence type="ECO:0000259" key="2">
    <source>
        <dbReference type="PROSITE" id="PS51299"/>
    </source>
</evidence>
<feature type="compositionally biased region" description="Polar residues" evidence="1">
    <location>
        <begin position="101"/>
        <end position="110"/>
    </location>
</feature>
<feature type="compositionally biased region" description="Low complexity" evidence="1">
    <location>
        <begin position="1143"/>
        <end position="1160"/>
    </location>
</feature>
<feature type="compositionally biased region" description="Pro residues" evidence="1">
    <location>
        <begin position="1474"/>
        <end position="1484"/>
    </location>
</feature>
<feature type="compositionally biased region" description="Low complexity" evidence="1">
    <location>
        <begin position="84"/>
        <end position="98"/>
    </location>
</feature>
<organism evidence="3 4">
    <name type="scientific">Vanrija pseudolonga</name>
    <dbReference type="NCBI Taxonomy" id="143232"/>
    <lineage>
        <taxon>Eukaryota</taxon>
        <taxon>Fungi</taxon>
        <taxon>Dikarya</taxon>
        <taxon>Basidiomycota</taxon>
        <taxon>Agaricomycotina</taxon>
        <taxon>Tremellomycetes</taxon>
        <taxon>Trichosporonales</taxon>
        <taxon>Trichosporonaceae</taxon>
        <taxon>Vanrija</taxon>
    </lineage>
</organism>
<feature type="region of interest" description="Disordered" evidence="1">
    <location>
        <begin position="1062"/>
        <end position="1090"/>
    </location>
</feature>
<feature type="compositionally biased region" description="Low complexity" evidence="1">
    <location>
        <begin position="1485"/>
        <end position="1507"/>
    </location>
</feature>
<evidence type="ECO:0000313" key="3">
    <source>
        <dbReference type="EMBL" id="WOO80499.1"/>
    </source>
</evidence>
<feature type="compositionally biased region" description="Low complexity" evidence="1">
    <location>
        <begin position="275"/>
        <end position="294"/>
    </location>
</feature>
<dbReference type="Gene3D" id="3.10.260.10">
    <property type="entry name" value="Transcription regulator HTH, APSES-type DNA-binding domain"/>
    <property type="match status" value="1"/>
</dbReference>
<feature type="compositionally biased region" description="Low complexity" evidence="1">
    <location>
        <begin position="1463"/>
        <end position="1473"/>
    </location>
</feature>
<feature type="compositionally biased region" description="Basic residues" evidence="1">
    <location>
        <begin position="855"/>
        <end position="871"/>
    </location>
</feature>
<feature type="domain" description="HTH APSES-type" evidence="2">
    <location>
        <begin position="1263"/>
        <end position="1381"/>
    </location>
</feature>
<feature type="region of interest" description="Disordered" evidence="1">
    <location>
        <begin position="716"/>
        <end position="739"/>
    </location>
</feature>
<feature type="compositionally biased region" description="Pro residues" evidence="1">
    <location>
        <begin position="1115"/>
        <end position="1126"/>
    </location>
</feature>
<feature type="region of interest" description="Disordered" evidence="1">
    <location>
        <begin position="351"/>
        <end position="423"/>
    </location>
</feature>
<protein>
    <recommendedName>
        <fullName evidence="2">HTH APSES-type domain-containing protein</fullName>
    </recommendedName>
</protein>
<feature type="region of interest" description="Disordered" evidence="1">
    <location>
        <begin position="1115"/>
        <end position="1160"/>
    </location>
</feature>
<dbReference type="RefSeq" id="XP_062626531.1">
    <property type="nucleotide sequence ID" value="XM_062770547.1"/>
</dbReference>
<reference evidence="3" key="1">
    <citation type="submission" date="2023-10" db="EMBL/GenBank/DDBJ databases">
        <authorList>
            <person name="Noh H."/>
        </authorList>
    </citation>
    <scope>NUCLEOTIDE SEQUENCE</scope>
    <source>
        <strain evidence="3">DUCC4014</strain>
    </source>
</reference>
<dbReference type="EMBL" id="CP086716">
    <property type="protein sequence ID" value="WOO80499.1"/>
    <property type="molecule type" value="Genomic_DNA"/>
</dbReference>
<feature type="compositionally biased region" description="Low complexity" evidence="1">
    <location>
        <begin position="366"/>
        <end position="377"/>
    </location>
</feature>
<feature type="region of interest" description="Disordered" evidence="1">
    <location>
        <begin position="553"/>
        <end position="584"/>
    </location>
</feature>
<gene>
    <name evidence="3" type="ORF">LOC62_03G004021</name>
</gene>
<evidence type="ECO:0000313" key="4">
    <source>
        <dbReference type="Proteomes" id="UP000827549"/>
    </source>
</evidence>
<name>A0AAF0Y9U2_9TREE</name>
<dbReference type="Proteomes" id="UP000827549">
    <property type="component" value="Chromosome 3"/>
</dbReference>